<dbReference type="EMBL" id="JAVRFD010000003">
    <property type="protein sequence ID" value="MDT0542808.1"/>
    <property type="molecule type" value="Genomic_DNA"/>
</dbReference>
<dbReference type="Proteomes" id="UP001180754">
    <property type="component" value="Unassembled WGS sequence"/>
</dbReference>
<protein>
    <submittedName>
        <fullName evidence="2">NDP-hexose 2,3-dehydratase family protein</fullName>
    </submittedName>
</protein>
<feature type="domain" description="dTDP-4-dehydro-6-deoxy-alpha-D-glucopyranose 2,3-dehydratase" evidence="1">
    <location>
        <begin position="39"/>
        <end position="240"/>
    </location>
</feature>
<name>A0ABU2XA68_9ACTN</name>
<proteinExistence type="predicted"/>
<keyword evidence="3" id="KW-1185">Reference proteome</keyword>
<organism evidence="2 3">
    <name type="scientific">Streptomyces lonegramiae</name>
    <dbReference type="NCBI Taxonomy" id="3075524"/>
    <lineage>
        <taxon>Bacteria</taxon>
        <taxon>Bacillati</taxon>
        <taxon>Actinomycetota</taxon>
        <taxon>Actinomycetes</taxon>
        <taxon>Kitasatosporales</taxon>
        <taxon>Streptomycetaceae</taxon>
        <taxon>Streptomyces</taxon>
    </lineage>
</organism>
<evidence type="ECO:0000313" key="2">
    <source>
        <dbReference type="EMBL" id="MDT0542808.1"/>
    </source>
</evidence>
<reference evidence="2" key="1">
    <citation type="submission" date="2024-05" db="EMBL/GenBank/DDBJ databases">
        <title>30 novel species of actinomycetes from the DSMZ collection.</title>
        <authorList>
            <person name="Nouioui I."/>
        </authorList>
    </citation>
    <scope>NUCLEOTIDE SEQUENCE</scope>
    <source>
        <strain evidence="2">DSM 41529</strain>
    </source>
</reference>
<dbReference type="RefSeq" id="WP_311723161.1">
    <property type="nucleotide sequence ID" value="NZ_JAVRFD010000003.1"/>
</dbReference>
<accession>A0ABU2XA68</accession>
<dbReference type="Gene3D" id="3.90.79.40">
    <property type="entry name" value="EvaA sugar 2,3-dehydratase subunit"/>
    <property type="match status" value="2"/>
</dbReference>
<evidence type="ECO:0000259" key="1">
    <source>
        <dbReference type="Pfam" id="PF03559"/>
    </source>
</evidence>
<sequence length="477" mass="53362">MTCNSPGRPTSSGGPDACLPARIARSAQAVDGAGRNLWEFHQWFGEYSASDSSRVRRIPWDDLTGWRFEDRTGNLVHETGRFFSIQGLRIRNDQGPVRDWAQPIIVQREVGILGILVKEFNGVLHCLMQAKMEPGNRNGIQLSPTVQATRSNYTGVHGGRPVPYLEYFRDPSSRQVLADVLHSEQGSWFHRKRNRNMIVEVTEDVEPLDGFHWLTIGQLHALLAEDDLVNMDSRTVLSCLPFAGGPGGDDENGDRRAPHTTGHLRSWINDARVRSDLDATLTGLGEVQGWHRSADRIAHESGLFFDVMAVDVRTGSREVGGWAQPMIECRDTGIVAFLVKHDAATGELHALVHLKAEPGFVDVVELAPTVQCTPQNYKVLPAEAYPPFLDEVLGAPVDTIRFDTTLSEEGGRFFHTRSRYLVVEVDADRDLALPDDFRWVTMRQLARFLRHSHYVNVQARSLIACLHSLMSETELSD</sequence>
<dbReference type="InterPro" id="IPR038153">
    <property type="entry name" value="EvaA-like_sf"/>
</dbReference>
<gene>
    <name evidence="2" type="ORF">RND15_08760</name>
</gene>
<comment type="caution">
    <text evidence="2">The sequence shown here is derived from an EMBL/GenBank/DDBJ whole genome shotgun (WGS) entry which is preliminary data.</text>
</comment>
<evidence type="ECO:0000313" key="3">
    <source>
        <dbReference type="Proteomes" id="UP001180754"/>
    </source>
</evidence>
<dbReference type="Pfam" id="PF03559">
    <property type="entry name" value="Hexose_dehydrat"/>
    <property type="match status" value="2"/>
</dbReference>
<dbReference type="InterPro" id="IPR005212">
    <property type="entry name" value="EvaA-like"/>
</dbReference>
<feature type="domain" description="dTDP-4-dehydro-6-deoxy-alpha-D-glucopyranose 2,3-dehydratase" evidence="1">
    <location>
        <begin position="263"/>
        <end position="466"/>
    </location>
</feature>